<evidence type="ECO:0000313" key="3">
    <source>
        <dbReference type="EMBL" id="NYI71016.1"/>
    </source>
</evidence>
<dbReference type="AlphaFoldDB" id="A0A7Z0IKY5"/>
<feature type="region of interest" description="Disordered" evidence="1">
    <location>
        <begin position="679"/>
        <end position="704"/>
    </location>
</feature>
<organism evidence="3 4">
    <name type="scientific">Naumannella cuiyingiana</name>
    <dbReference type="NCBI Taxonomy" id="1347891"/>
    <lineage>
        <taxon>Bacteria</taxon>
        <taxon>Bacillati</taxon>
        <taxon>Actinomycetota</taxon>
        <taxon>Actinomycetes</taxon>
        <taxon>Propionibacteriales</taxon>
        <taxon>Propionibacteriaceae</taxon>
        <taxon>Naumannella</taxon>
    </lineage>
</organism>
<proteinExistence type="predicted"/>
<accession>A0A7Z0IKY5</accession>
<gene>
    <name evidence="3" type="ORF">GGQ54_001576</name>
</gene>
<keyword evidence="2" id="KW-1133">Transmembrane helix</keyword>
<protein>
    <submittedName>
        <fullName evidence="3">Uncharacterized protein</fullName>
    </submittedName>
</protein>
<dbReference type="RefSeq" id="WP_179444896.1">
    <property type="nucleotide sequence ID" value="NZ_JACBZS010000001.1"/>
</dbReference>
<evidence type="ECO:0000256" key="1">
    <source>
        <dbReference type="SAM" id="MobiDB-lite"/>
    </source>
</evidence>
<dbReference type="InterPro" id="IPR046112">
    <property type="entry name" value="DUF6049"/>
</dbReference>
<dbReference type="EMBL" id="JACBZS010000001">
    <property type="protein sequence ID" value="NYI71016.1"/>
    <property type="molecule type" value="Genomic_DNA"/>
</dbReference>
<feature type="compositionally biased region" description="Basic and acidic residues" evidence="1">
    <location>
        <begin position="679"/>
        <end position="689"/>
    </location>
</feature>
<name>A0A7Z0IKY5_9ACTN</name>
<sequence length="704" mass="74149">MIGPTSPAACPPARGRTTPAPRATTALLAALVLGILATLAGPPPPAGAQEPPRPIRVDLTSFEPAVPSRDGELTIKGTLTNTSDDPIANVRAYLWRNQAPLTNRTSLDEVLAGEATPTGDRVPIDGAFQNVTLDRGPMQPGEKLDFTVTAKIADLDFPRRGGVYLTGVDVLGQVDNGPTSVPGRTRLFLPLPAASDAPPTRTKITSVVALTSQPSMLTPGVFADDHLATELARGGRLTALLAAAGRPGMSWAIDPSLHEELSAMAAGYRVREADGTLTDGGGAELARRWLTQFERLDRSAGFRLPYATLDLRAATRTDDPWLIDQSARLGEASELGDLPLLAWGGDGELDQRTLEAVRPFGPTAVLTSNADSAHRLLAAQPASPAPLVRYDPLAYTGGPLPADGVRPLHQRQRLLGESLVDAISQVGGGGTVRLITQPDEAAADAASDAPWVERLTLTGLLDSDPQEWNGTFREPDAPTLSDEQLGALAELRGDVGSYLGAWLDPDRARPQFDAVLVRGASATWRGAAEARDGYLDPIRRELADFFAGRSLSLRAQSRVTMSNQQGQFPVTIANALPESLRVSVVFDSENAARLKVPPVRDVVVGGGESTTVTLSPEAAGNGTVGVTGHLVTPDGRRIGNGVKIDVEATQLGAVGWVIVAISGVVLAVSTLLRIRQVRREGRGSRRGDRATGTGRHPADARVGP</sequence>
<keyword evidence="4" id="KW-1185">Reference proteome</keyword>
<evidence type="ECO:0000313" key="4">
    <source>
        <dbReference type="Proteomes" id="UP000527616"/>
    </source>
</evidence>
<keyword evidence="2" id="KW-0812">Transmembrane</keyword>
<dbReference type="Proteomes" id="UP000527616">
    <property type="component" value="Unassembled WGS sequence"/>
</dbReference>
<evidence type="ECO:0000256" key="2">
    <source>
        <dbReference type="SAM" id="Phobius"/>
    </source>
</evidence>
<keyword evidence="2" id="KW-0472">Membrane</keyword>
<comment type="caution">
    <text evidence="3">The sequence shown here is derived from an EMBL/GenBank/DDBJ whole genome shotgun (WGS) entry which is preliminary data.</text>
</comment>
<reference evidence="3 4" key="1">
    <citation type="submission" date="2020-07" db="EMBL/GenBank/DDBJ databases">
        <title>Sequencing the genomes of 1000 actinobacteria strains.</title>
        <authorList>
            <person name="Klenk H.-P."/>
        </authorList>
    </citation>
    <scope>NUCLEOTIDE SEQUENCE [LARGE SCALE GENOMIC DNA]</scope>
    <source>
        <strain evidence="3 4">DSM 103164</strain>
    </source>
</reference>
<dbReference type="Pfam" id="PF19516">
    <property type="entry name" value="DUF6049"/>
    <property type="match status" value="2"/>
</dbReference>
<feature type="transmembrane region" description="Helical" evidence="2">
    <location>
        <begin position="653"/>
        <end position="672"/>
    </location>
</feature>